<name>A0A2Z6PIB7_TRISU</name>
<reference evidence="2" key="1">
    <citation type="journal article" date="2017" name="Front. Plant Sci.">
        <title>Climate Clever Clovers: New Paradigm to Reduce the Environmental Footprint of Ruminants by Breeding Low Methanogenic Forages Utilizing Haplotype Variation.</title>
        <authorList>
            <person name="Kaur P."/>
            <person name="Appels R."/>
            <person name="Bayer P.E."/>
            <person name="Keeble-Gagnere G."/>
            <person name="Wang J."/>
            <person name="Hirakawa H."/>
            <person name="Shirasawa K."/>
            <person name="Vercoe P."/>
            <person name="Stefanova K."/>
            <person name="Durmic Z."/>
            <person name="Nichols P."/>
            <person name="Revell C."/>
            <person name="Isobe S.N."/>
            <person name="Edwards D."/>
            <person name="Erskine W."/>
        </authorList>
    </citation>
    <scope>NUCLEOTIDE SEQUENCE [LARGE SCALE GENOMIC DNA]</scope>
    <source>
        <strain evidence="2">cv. Daliak</strain>
    </source>
</reference>
<proteinExistence type="predicted"/>
<evidence type="ECO:0000313" key="1">
    <source>
        <dbReference type="EMBL" id="GAU44337.1"/>
    </source>
</evidence>
<evidence type="ECO:0000313" key="2">
    <source>
        <dbReference type="Proteomes" id="UP000242715"/>
    </source>
</evidence>
<dbReference type="EMBL" id="DF974034">
    <property type="protein sequence ID" value="GAU44337.1"/>
    <property type="molecule type" value="Genomic_DNA"/>
</dbReference>
<dbReference type="AlphaFoldDB" id="A0A2Z6PIB7"/>
<dbReference type="Proteomes" id="UP000242715">
    <property type="component" value="Unassembled WGS sequence"/>
</dbReference>
<organism evidence="1 2">
    <name type="scientific">Trifolium subterraneum</name>
    <name type="common">Subterranean clover</name>
    <dbReference type="NCBI Taxonomy" id="3900"/>
    <lineage>
        <taxon>Eukaryota</taxon>
        <taxon>Viridiplantae</taxon>
        <taxon>Streptophyta</taxon>
        <taxon>Embryophyta</taxon>
        <taxon>Tracheophyta</taxon>
        <taxon>Spermatophyta</taxon>
        <taxon>Magnoliopsida</taxon>
        <taxon>eudicotyledons</taxon>
        <taxon>Gunneridae</taxon>
        <taxon>Pentapetalae</taxon>
        <taxon>rosids</taxon>
        <taxon>fabids</taxon>
        <taxon>Fabales</taxon>
        <taxon>Fabaceae</taxon>
        <taxon>Papilionoideae</taxon>
        <taxon>50 kb inversion clade</taxon>
        <taxon>NPAAA clade</taxon>
        <taxon>Hologalegina</taxon>
        <taxon>IRL clade</taxon>
        <taxon>Trifolieae</taxon>
        <taxon>Trifolium</taxon>
    </lineage>
</organism>
<dbReference type="OrthoDB" id="10591091at2759"/>
<accession>A0A2Z6PIB7</accession>
<keyword evidence="2" id="KW-1185">Reference proteome</keyword>
<sequence length="107" mass="11752">MQTASPNEITGWGLVVRDHLGSVLFALTKCEDNEVSPLIAENMGLLARLKILRCLALRIFCASQGSFDIWIQVWSSSSDLVFVFTPKGFPAIKIKSINFGLFLSASC</sequence>
<gene>
    <name evidence="1" type="ORF">TSUD_129110</name>
</gene>
<protein>
    <submittedName>
        <fullName evidence="1">Uncharacterized protein</fullName>
    </submittedName>
</protein>